<feature type="transmembrane region" description="Helical" evidence="2">
    <location>
        <begin position="25"/>
        <end position="49"/>
    </location>
</feature>
<evidence type="ECO:0000256" key="1">
    <source>
        <dbReference type="SAM" id="MobiDB-lite"/>
    </source>
</evidence>
<keyword evidence="2" id="KW-0472">Membrane</keyword>
<evidence type="ECO:0000256" key="2">
    <source>
        <dbReference type="SAM" id="Phobius"/>
    </source>
</evidence>
<keyword evidence="2" id="KW-0812">Transmembrane</keyword>
<evidence type="ECO:0000313" key="3">
    <source>
        <dbReference type="EMBL" id="MEN3536733.1"/>
    </source>
</evidence>
<dbReference type="RefSeq" id="WP_346226719.1">
    <property type="nucleotide sequence ID" value="NZ_JBDJAW010000012.1"/>
</dbReference>
<reference evidence="3 4" key="1">
    <citation type="submission" date="2024-05" db="EMBL/GenBank/DDBJ databases">
        <title>Microbispora sp.ZYX-F-249.</title>
        <authorList>
            <person name="Xie H."/>
        </authorList>
    </citation>
    <scope>NUCLEOTIDE SEQUENCE [LARGE SCALE GENOMIC DNA]</scope>
    <source>
        <strain evidence="3 4">ZYX-F-249</strain>
    </source>
</reference>
<gene>
    <name evidence="3" type="ORF">AAH991_16585</name>
</gene>
<evidence type="ECO:0000313" key="4">
    <source>
        <dbReference type="Proteomes" id="UP001447516"/>
    </source>
</evidence>
<dbReference type="EMBL" id="JBDJAW010000012">
    <property type="protein sequence ID" value="MEN3536733.1"/>
    <property type="molecule type" value="Genomic_DNA"/>
</dbReference>
<comment type="caution">
    <text evidence="3">The sequence shown here is derived from an EMBL/GenBank/DDBJ whole genome shotgun (WGS) entry which is preliminary data.</text>
</comment>
<accession>A0ABV0AQ53</accession>
<feature type="region of interest" description="Disordered" evidence="1">
    <location>
        <begin position="1"/>
        <end position="20"/>
    </location>
</feature>
<name>A0ABV0AQ53_9ACTN</name>
<keyword evidence="2" id="KW-1133">Transmembrane helix</keyword>
<protein>
    <submittedName>
        <fullName evidence="3">Uncharacterized protein</fullName>
    </submittedName>
</protein>
<organism evidence="3 4">
    <name type="scientific">Microbispora maris</name>
    <dbReference type="NCBI Taxonomy" id="3144104"/>
    <lineage>
        <taxon>Bacteria</taxon>
        <taxon>Bacillati</taxon>
        <taxon>Actinomycetota</taxon>
        <taxon>Actinomycetes</taxon>
        <taxon>Streptosporangiales</taxon>
        <taxon>Streptosporangiaceae</taxon>
        <taxon>Microbispora</taxon>
    </lineage>
</organism>
<keyword evidence="4" id="KW-1185">Reference proteome</keyword>
<dbReference type="Proteomes" id="UP001447516">
    <property type="component" value="Unassembled WGS sequence"/>
</dbReference>
<sequence length="341" mass="37578">MSPVPDAVTTSDHGRPGRQSRARGCALTALAWALGALGLLLSFSGYALYKALVSEADGDVARLPVCVSLLIVAAVLVTGILLFAGSGGLLKRGRRHRHRVIPSFDELVGERYLLYLRPFFIDPLMALPPAEAPGWQSRSPFELPGLTQEEFLVRQFRGLGRIVAIGQPGERLPEIGAERGYLPAADDWQESVSRLLRGAHAVIITASPGPGTMWEFTEAVRTVAPARLLVLVYGDEDYRAFREGVAQEYATRSSAEAAGAEWPPLPRLPDIPPAPPAKGLPWDFPLEGILSFDHRWRPRFTRFPTAVPRMRHVWTIRRLVRRELKPVLDQVSRLPPAPSLT</sequence>
<feature type="transmembrane region" description="Helical" evidence="2">
    <location>
        <begin position="69"/>
        <end position="90"/>
    </location>
</feature>
<proteinExistence type="predicted"/>